<accession>A0A557XX14</accession>
<feature type="domain" description="DUF732" evidence="2">
    <location>
        <begin position="34"/>
        <end position="103"/>
    </location>
</feature>
<dbReference type="OrthoDB" id="4485728at2"/>
<sequence>MTRTRAITATWSTIAAIPFAALLCAAPAAADQSDDAFVAALQKRGIVFSSDSAAVAAARNVCAGLDKGQTPAGLTLSLAKTTVLSARDAGYFIGASVASYCPEHRSDAGISVPPPGG</sequence>
<dbReference type="Pfam" id="PF05305">
    <property type="entry name" value="DUF732"/>
    <property type="match status" value="1"/>
</dbReference>
<keyword evidence="1" id="KW-0732">Signal</keyword>
<dbReference type="AlphaFoldDB" id="A0A557XX14"/>
<name>A0A557XX14_9MYCO</name>
<evidence type="ECO:0000256" key="1">
    <source>
        <dbReference type="SAM" id="SignalP"/>
    </source>
</evidence>
<dbReference type="InterPro" id="IPR007969">
    <property type="entry name" value="DUF732"/>
</dbReference>
<dbReference type="RefSeq" id="WP_144950609.1">
    <property type="nucleotide sequence ID" value="NZ_VMQU01000026.1"/>
</dbReference>
<comment type="caution">
    <text evidence="3">The sequence shown here is derived from an EMBL/GenBank/DDBJ whole genome shotgun (WGS) entry which is preliminary data.</text>
</comment>
<reference evidence="3 4" key="1">
    <citation type="submission" date="2019-07" db="EMBL/GenBank/DDBJ databases">
        <title>New Mycobacterium species.</title>
        <authorList>
            <person name="Tortoli E."/>
            <person name="Ghielmetti G."/>
            <person name="Friedel U."/>
            <person name="Trovato A."/>
        </authorList>
    </citation>
    <scope>NUCLEOTIDE SEQUENCE [LARGE SCALE GENOMIC DNA]</scope>
    <source>
        <strain evidence="3 4">16-83</strain>
    </source>
</reference>
<evidence type="ECO:0000259" key="2">
    <source>
        <dbReference type="Pfam" id="PF05305"/>
    </source>
</evidence>
<feature type="signal peptide" evidence="1">
    <location>
        <begin position="1"/>
        <end position="30"/>
    </location>
</feature>
<protein>
    <submittedName>
        <fullName evidence="3">DUF732 domain-containing protein</fullName>
    </submittedName>
</protein>
<dbReference type="Proteomes" id="UP000320513">
    <property type="component" value="Unassembled WGS sequence"/>
</dbReference>
<proteinExistence type="predicted"/>
<organism evidence="3 4">
    <name type="scientific">Mycobacterium helveticum</name>
    <dbReference type="NCBI Taxonomy" id="2592811"/>
    <lineage>
        <taxon>Bacteria</taxon>
        <taxon>Bacillati</taxon>
        <taxon>Actinomycetota</taxon>
        <taxon>Actinomycetes</taxon>
        <taxon>Mycobacteriales</taxon>
        <taxon>Mycobacteriaceae</taxon>
        <taxon>Mycobacterium</taxon>
    </lineage>
</organism>
<feature type="chain" id="PRO_5021950268" evidence="1">
    <location>
        <begin position="31"/>
        <end position="117"/>
    </location>
</feature>
<gene>
    <name evidence="3" type="ORF">FPZ47_08440</name>
</gene>
<dbReference type="EMBL" id="VMQU01000026">
    <property type="protein sequence ID" value="TVS90640.1"/>
    <property type="molecule type" value="Genomic_DNA"/>
</dbReference>
<evidence type="ECO:0000313" key="3">
    <source>
        <dbReference type="EMBL" id="TVS90640.1"/>
    </source>
</evidence>
<keyword evidence="4" id="KW-1185">Reference proteome</keyword>
<evidence type="ECO:0000313" key="4">
    <source>
        <dbReference type="Proteomes" id="UP000320513"/>
    </source>
</evidence>